<dbReference type="EMBL" id="PFSY01000120">
    <property type="protein sequence ID" value="PJC01845.1"/>
    <property type="molecule type" value="Genomic_DNA"/>
</dbReference>
<dbReference type="InterPro" id="IPR038109">
    <property type="entry name" value="DNA_bind_recomb_sf"/>
</dbReference>
<comment type="caution">
    <text evidence="3">The sequence shown here is derived from an EMBL/GenBank/DDBJ whole genome shotgun (WGS) entry which is preliminary data.</text>
</comment>
<dbReference type="Pfam" id="PF07508">
    <property type="entry name" value="Recombinase"/>
    <property type="match status" value="1"/>
</dbReference>
<evidence type="ECO:0000259" key="2">
    <source>
        <dbReference type="PROSITE" id="PS51737"/>
    </source>
</evidence>
<dbReference type="Gene3D" id="3.90.1750.20">
    <property type="entry name" value="Putative Large Serine Recombinase, Chain B, Domain 2"/>
    <property type="match status" value="1"/>
</dbReference>
<dbReference type="InterPro" id="IPR011109">
    <property type="entry name" value="DNA_bind_recombinase_dom"/>
</dbReference>
<dbReference type="InterPro" id="IPR036162">
    <property type="entry name" value="Resolvase-like_N_sf"/>
</dbReference>
<evidence type="ECO:0008006" key="5">
    <source>
        <dbReference type="Google" id="ProtNLM"/>
    </source>
</evidence>
<name>A0A2M8DR27_9BACT</name>
<dbReference type="GO" id="GO:0003677">
    <property type="term" value="F:DNA binding"/>
    <property type="evidence" value="ECO:0007669"/>
    <property type="project" value="InterPro"/>
</dbReference>
<dbReference type="SMART" id="SM00857">
    <property type="entry name" value="Resolvase"/>
    <property type="match status" value="1"/>
</dbReference>
<gene>
    <name evidence="3" type="ORF">CO073_02595</name>
</gene>
<evidence type="ECO:0000259" key="1">
    <source>
        <dbReference type="PROSITE" id="PS51736"/>
    </source>
</evidence>
<protein>
    <recommendedName>
        <fullName evidence="5">Recombinase</fullName>
    </recommendedName>
</protein>
<proteinExistence type="predicted"/>
<dbReference type="AlphaFoldDB" id="A0A2M8DR27"/>
<evidence type="ECO:0000313" key="3">
    <source>
        <dbReference type="EMBL" id="PJC01845.1"/>
    </source>
</evidence>
<feature type="non-terminal residue" evidence="3">
    <location>
        <position position="295"/>
    </location>
</feature>
<feature type="domain" description="Recombinase" evidence="2">
    <location>
        <begin position="161"/>
        <end position="268"/>
    </location>
</feature>
<dbReference type="InterPro" id="IPR006119">
    <property type="entry name" value="Resolv_N"/>
</dbReference>
<dbReference type="PROSITE" id="PS51736">
    <property type="entry name" value="RECOMBINASES_3"/>
    <property type="match status" value="1"/>
</dbReference>
<dbReference type="PROSITE" id="PS51737">
    <property type="entry name" value="RECOMBINASE_DNA_BIND"/>
    <property type="match status" value="1"/>
</dbReference>
<dbReference type="GO" id="GO:0000150">
    <property type="term" value="F:DNA strand exchange activity"/>
    <property type="evidence" value="ECO:0007669"/>
    <property type="project" value="InterPro"/>
</dbReference>
<dbReference type="CDD" id="cd00338">
    <property type="entry name" value="Ser_Recombinase"/>
    <property type="match status" value="1"/>
</dbReference>
<dbReference type="PANTHER" id="PTHR30461">
    <property type="entry name" value="DNA-INVERTASE FROM LAMBDOID PROPHAGE"/>
    <property type="match status" value="1"/>
</dbReference>
<feature type="domain" description="Resolvase/invertase-type recombinase catalytic" evidence="1">
    <location>
        <begin position="9"/>
        <end position="154"/>
    </location>
</feature>
<dbReference type="SUPFAM" id="SSF53041">
    <property type="entry name" value="Resolvase-like"/>
    <property type="match status" value="1"/>
</dbReference>
<dbReference type="Proteomes" id="UP000230136">
    <property type="component" value="Unassembled WGS sequence"/>
</dbReference>
<sequence length="295" mass="33432">MKNNMENKKFFLYARKSTDVEDKQVLSIDAQLTELREYAVRENIEISAEIIEKQSAKVPGRPLFNKMMKEIETFGGNILAWNPDRLARNSVDGGQIIYLLDTGKLASLKFPTFWCDNTGQGKFMLNMAFGQSKYYVDSLSENTKRGLRQKVIMGIFPSQAPVGYLNDSKTKTIVVEKKKSKIVRLAFEKYVKGNMRLEDVSAFLAKSGVTTRTGKRISKTKASFILSNPFYIGLFKYGGEIHEGKHEPIISKKLFDEAQEMLKFRGQPERKPQNEPQPYCGLISCASCGMMITAE</sequence>
<dbReference type="PANTHER" id="PTHR30461:SF23">
    <property type="entry name" value="DNA RECOMBINASE-RELATED"/>
    <property type="match status" value="1"/>
</dbReference>
<dbReference type="Gene3D" id="3.40.50.1390">
    <property type="entry name" value="Resolvase, N-terminal catalytic domain"/>
    <property type="match status" value="1"/>
</dbReference>
<organism evidence="3 4">
    <name type="scientific">Candidatus Komeilibacteria bacterium CG_4_9_14_0_8_um_filter_36_9</name>
    <dbReference type="NCBI Taxonomy" id="1974473"/>
    <lineage>
        <taxon>Bacteria</taxon>
        <taxon>Candidatus Komeiliibacteriota</taxon>
    </lineage>
</organism>
<dbReference type="Pfam" id="PF00239">
    <property type="entry name" value="Resolvase"/>
    <property type="match status" value="1"/>
</dbReference>
<reference evidence="4" key="1">
    <citation type="submission" date="2017-09" db="EMBL/GenBank/DDBJ databases">
        <title>Depth-based differentiation of microbial function through sediment-hosted aquifers and enrichment of novel symbionts in the deep terrestrial subsurface.</title>
        <authorList>
            <person name="Probst A.J."/>
            <person name="Ladd B."/>
            <person name="Jarett J.K."/>
            <person name="Geller-Mcgrath D.E."/>
            <person name="Sieber C.M.K."/>
            <person name="Emerson J.B."/>
            <person name="Anantharaman K."/>
            <person name="Thomas B.C."/>
            <person name="Malmstrom R."/>
            <person name="Stieglmeier M."/>
            <person name="Klingl A."/>
            <person name="Woyke T."/>
            <person name="Ryan C.M."/>
            <person name="Banfield J.F."/>
        </authorList>
    </citation>
    <scope>NUCLEOTIDE SEQUENCE [LARGE SCALE GENOMIC DNA]</scope>
</reference>
<evidence type="ECO:0000313" key="4">
    <source>
        <dbReference type="Proteomes" id="UP000230136"/>
    </source>
</evidence>
<accession>A0A2M8DR27</accession>
<dbReference type="InterPro" id="IPR050639">
    <property type="entry name" value="SSR_resolvase"/>
</dbReference>